<keyword evidence="2" id="KW-1185">Reference proteome</keyword>
<organism evidence="1 2">
    <name type="scientific">Eumeta variegata</name>
    <name type="common">Bagworm moth</name>
    <name type="synonym">Eumeta japonica</name>
    <dbReference type="NCBI Taxonomy" id="151549"/>
    <lineage>
        <taxon>Eukaryota</taxon>
        <taxon>Metazoa</taxon>
        <taxon>Ecdysozoa</taxon>
        <taxon>Arthropoda</taxon>
        <taxon>Hexapoda</taxon>
        <taxon>Insecta</taxon>
        <taxon>Pterygota</taxon>
        <taxon>Neoptera</taxon>
        <taxon>Endopterygota</taxon>
        <taxon>Lepidoptera</taxon>
        <taxon>Glossata</taxon>
        <taxon>Ditrysia</taxon>
        <taxon>Tineoidea</taxon>
        <taxon>Psychidae</taxon>
        <taxon>Oiketicinae</taxon>
        <taxon>Eumeta</taxon>
    </lineage>
</organism>
<evidence type="ECO:0000313" key="2">
    <source>
        <dbReference type="Proteomes" id="UP000299102"/>
    </source>
</evidence>
<dbReference type="Proteomes" id="UP000299102">
    <property type="component" value="Unassembled WGS sequence"/>
</dbReference>
<proteinExistence type="predicted"/>
<gene>
    <name evidence="1" type="ORF">EVAR_17009_1</name>
</gene>
<protein>
    <submittedName>
        <fullName evidence="1">Uncharacterized protein</fullName>
    </submittedName>
</protein>
<name>A0A4C1TVJ7_EUMVA</name>
<reference evidence="1 2" key="1">
    <citation type="journal article" date="2019" name="Commun. Biol.">
        <title>The bagworm genome reveals a unique fibroin gene that provides high tensile strength.</title>
        <authorList>
            <person name="Kono N."/>
            <person name="Nakamura H."/>
            <person name="Ohtoshi R."/>
            <person name="Tomita M."/>
            <person name="Numata K."/>
            <person name="Arakawa K."/>
        </authorList>
    </citation>
    <scope>NUCLEOTIDE SEQUENCE [LARGE SCALE GENOMIC DNA]</scope>
</reference>
<dbReference type="AlphaFoldDB" id="A0A4C1TVJ7"/>
<sequence length="114" mass="12737">MCSSIRRGAARRRRIAADSCVSDIVDSAARSSIRFNVRTKTSVGDGAAEDGVPRRRRLGNIGDASIDGFSKRFAKQVFYDLQTPYIRFDEWRTAEHTMWEQGGARSRAQVVIIG</sequence>
<accession>A0A4C1TVJ7</accession>
<dbReference type="EMBL" id="BGZK01000092">
    <property type="protein sequence ID" value="GBP18062.1"/>
    <property type="molecule type" value="Genomic_DNA"/>
</dbReference>
<comment type="caution">
    <text evidence="1">The sequence shown here is derived from an EMBL/GenBank/DDBJ whole genome shotgun (WGS) entry which is preliminary data.</text>
</comment>
<evidence type="ECO:0000313" key="1">
    <source>
        <dbReference type="EMBL" id="GBP18062.1"/>
    </source>
</evidence>